<evidence type="ECO:0000256" key="1">
    <source>
        <dbReference type="SAM" id="Phobius"/>
    </source>
</evidence>
<evidence type="ECO:0000313" key="3">
    <source>
        <dbReference type="Proteomes" id="UP001521137"/>
    </source>
</evidence>
<accession>A0ABS9D7S6</accession>
<comment type="caution">
    <text evidence="2">The sequence shown here is derived from an EMBL/GenBank/DDBJ whole genome shotgun (WGS) entry which is preliminary data.</text>
</comment>
<organism evidence="2 3">
    <name type="scientific">Paraglaciecola algarum</name>
    <dbReference type="NCBI Taxonomy" id="3050085"/>
    <lineage>
        <taxon>Bacteria</taxon>
        <taxon>Pseudomonadati</taxon>
        <taxon>Pseudomonadota</taxon>
        <taxon>Gammaproteobacteria</taxon>
        <taxon>Alteromonadales</taxon>
        <taxon>Alteromonadaceae</taxon>
        <taxon>Paraglaciecola</taxon>
    </lineage>
</organism>
<gene>
    <name evidence="2" type="ORF">L0668_09990</name>
</gene>
<feature type="transmembrane region" description="Helical" evidence="1">
    <location>
        <begin position="12"/>
        <end position="29"/>
    </location>
</feature>
<dbReference type="RefSeq" id="WP_235312222.1">
    <property type="nucleotide sequence ID" value="NZ_JAKGAS010000004.1"/>
</dbReference>
<reference evidence="2 3" key="1">
    <citation type="submission" date="2022-01" db="EMBL/GenBank/DDBJ databases">
        <title>Paraglaciecola sp. G1-23.</title>
        <authorList>
            <person name="Jin M.S."/>
            <person name="Han D.M."/>
            <person name="Kim H.M."/>
            <person name="Jeon C.O."/>
        </authorList>
    </citation>
    <scope>NUCLEOTIDE SEQUENCE [LARGE SCALE GENOMIC DNA]</scope>
    <source>
        <strain evidence="2 3">G1-23</strain>
    </source>
</reference>
<protein>
    <submittedName>
        <fullName evidence="2">Uncharacterized protein</fullName>
    </submittedName>
</protein>
<dbReference type="Proteomes" id="UP001521137">
    <property type="component" value="Unassembled WGS sequence"/>
</dbReference>
<keyword evidence="1" id="KW-0812">Transmembrane</keyword>
<dbReference type="EMBL" id="JAKGAS010000004">
    <property type="protein sequence ID" value="MCF2948437.1"/>
    <property type="molecule type" value="Genomic_DNA"/>
</dbReference>
<name>A0ABS9D7S6_9ALTE</name>
<proteinExistence type="predicted"/>
<keyword evidence="1" id="KW-1133">Transmembrane helix</keyword>
<sequence length="180" mass="20651">MGNKIDIQKTGVVLIVILLVGKFLLQPWGEWVDTVRSTIESRSQLENKQKVLVTNKQKIIDTKLKLEKTYSSKIENLPSYTNENTLPISWLKSVEEVAINSKLVITNKKPDRSIKITDAINIFNGSIVLKGETSRVLEFLAYFDESDVHQLRSVDIRKNLRSNNNEMIIEAEIQMMFKKS</sequence>
<keyword evidence="3" id="KW-1185">Reference proteome</keyword>
<evidence type="ECO:0000313" key="2">
    <source>
        <dbReference type="EMBL" id="MCF2948437.1"/>
    </source>
</evidence>
<keyword evidence="1" id="KW-0472">Membrane</keyword>